<dbReference type="FunFam" id="3.40.120.10:FF:000010">
    <property type="entry name" value="phosphomannomutase/phosphoglucomutase isoform X1"/>
    <property type="match status" value="1"/>
</dbReference>
<organism evidence="7 8">
    <name type="scientific">Candidatus Avichristensenella intestinipullorum</name>
    <dbReference type="NCBI Taxonomy" id="2840693"/>
    <lineage>
        <taxon>Bacteria</taxon>
        <taxon>Bacillati</taxon>
        <taxon>Bacillota</taxon>
        <taxon>Clostridia</taxon>
        <taxon>Candidatus Avichristensenella</taxon>
    </lineage>
</organism>
<comment type="caution">
    <text evidence="7">The sequence shown here is derived from an EMBL/GenBank/DDBJ whole genome shotgun (WGS) entry which is preliminary data.</text>
</comment>
<dbReference type="GO" id="GO:0004615">
    <property type="term" value="F:phosphomannomutase activity"/>
    <property type="evidence" value="ECO:0007669"/>
    <property type="project" value="TreeGrafter"/>
</dbReference>
<dbReference type="InterPro" id="IPR005846">
    <property type="entry name" value="A-D-PHexomutase_a/b/a-III"/>
</dbReference>
<dbReference type="InterPro" id="IPR050060">
    <property type="entry name" value="Phosphoglucosamine_mutase"/>
</dbReference>
<dbReference type="PRINTS" id="PR00509">
    <property type="entry name" value="PGMPMM"/>
</dbReference>
<feature type="domain" description="Alpha-D-phosphohexomutase alpha/beta/alpha" evidence="4">
    <location>
        <begin position="11"/>
        <end position="132"/>
    </location>
</feature>
<reference evidence="7" key="1">
    <citation type="submission" date="2020-10" db="EMBL/GenBank/DDBJ databases">
        <authorList>
            <person name="Gilroy R."/>
        </authorList>
    </citation>
    <scope>NUCLEOTIDE SEQUENCE</scope>
    <source>
        <strain evidence="7">ChiHile30-977</strain>
    </source>
</reference>
<evidence type="ECO:0000256" key="3">
    <source>
        <dbReference type="ARBA" id="ARBA00022553"/>
    </source>
</evidence>
<gene>
    <name evidence="7" type="ORF">IAA66_03605</name>
</gene>
<sequence length="506" mass="54023">MTERWKRLKSGSDIRGVAVAEENAQEELTEDVGVSVGRAFARWLGARTGKAVVRIAVGRDSRVTGEALEAAMMRGLSFERAEVMHCGLCTTPAMFMTTVLAQCDGAVMVTASHLPWQRNGYKFFTAEGGLESGDILTLLEAASFLRPDGSEQPPTEMAFLDDYTAFLSQYVRTALDDAGDAPLEGLHVVVDAGNGAGGFYARMLKTLGACVDGSQFLEPDGRFPNHIPNPEDAHAMESLCAAVRSAGADLGVIFDADCDRAALVDGEGRAINRNRLIALISAVLLRESPGATIVTDSVVSAGLDDFLSAHGGTLHRFKRGYKNVIDEARRLCGEGTDCPLAIETSGHAALRENHFLDDGMYLATRLIVEAVRCKRAGTTLCSLIASLAEPREAAEVRMTLRAADFRAAGEAILAHVEQAAAAREGWAVDSGNREGVRVLCGAKSEWCLLRLSVHDPLLVLNAESDRCGGVAAMLRALREMLGGQSALDISALDARLTENQEGESNA</sequence>
<evidence type="ECO:0000256" key="2">
    <source>
        <dbReference type="ARBA" id="ARBA00010231"/>
    </source>
</evidence>
<dbReference type="AlphaFoldDB" id="A0A9D0YV38"/>
<dbReference type="CDD" id="cd03089">
    <property type="entry name" value="PMM_PGM"/>
    <property type="match status" value="1"/>
</dbReference>
<name>A0A9D0YV38_9FIRM</name>
<dbReference type="Pfam" id="PF02878">
    <property type="entry name" value="PGM_PMM_I"/>
    <property type="match status" value="1"/>
</dbReference>
<feature type="domain" description="Alpha-D-phosphohexomutase alpha/beta/alpha" evidence="5">
    <location>
        <begin position="175"/>
        <end position="268"/>
    </location>
</feature>
<dbReference type="InterPro" id="IPR005845">
    <property type="entry name" value="A-D-PHexomutase_a/b/a-II"/>
</dbReference>
<dbReference type="GO" id="GO:0005975">
    <property type="term" value="P:carbohydrate metabolic process"/>
    <property type="evidence" value="ECO:0007669"/>
    <property type="project" value="InterPro"/>
</dbReference>
<dbReference type="InterPro" id="IPR016055">
    <property type="entry name" value="A-D-PHexomutase_a/b/a-I/II/III"/>
</dbReference>
<dbReference type="PANTHER" id="PTHR42946:SF1">
    <property type="entry name" value="PHOSPHOGLUCOMUTASE (ALPHA-D-GLUCOSE-1,6-BISPHOSPHATE-DEPENDENT)"/>
    <property type="match status" value="1"/>
</dbReference>
<proteinExistence type="inferred from homology"/>
<dbReference type="InterPro" id="IPR005841">
    <property type="entry name" value="Alpha-D-phosphohexomutase_SF"/>
</dbReference>
<comment type="similarity">
    <text evidence="2">Belongs to the phosphohexose mutase family.</text>
</comment>
<evidence type="ECO:0000256" key="1">
    <source>
        <dbReference type="ARBA" id="ARBA00001946"/>
    </source>
</evidence>
<dbReference type="InterPro" id="IPR005844">
    <property type="entry name" value="A-D-PHexomutase_a/b/a-I"/>
</dbReference>
<dbReference type="Proteomes" id="UP000886819">
    <property type="component" value="Unassembled WGS sequence"/>
</dbReference>
<evidence type="ECO:0000313" key="8">
    <source>
        <dbReference type="Proteomes" id="UP000886819"/>
    </source>
</evidence>
<reference evidence="7" key="2">
    <citation type="journal article" date="2021" name="PeerJ">
        <title>Extensive microbial diversity within the chicken gut microbiome revealed by metagenomics and culture.</title>
        <authorList>
            <person name="Gilroy R."/>
            <person name="Ravi A."/>
            <person name="Getino M."/>
            <person name="Pursley I."/>
            <person name="Horton D.L."/>
            <person name="Alikhan N.F."/>
            <person name="Baker D."/>
            <person name="Gharbi K."/>
            <person name="Hall N."/>
            <person name="Watson M."/>
            <person name="Adriaenssens E.M."/>
            <person name="Foster-Nyarko E."/>
            <person name="Jarju S."/>
            <person name="Secka A."/>
            <person name="Antonio M."/>
            <person name="Oren A."/>
            <person name="Chaudhuri R.R."/>
            <person name="La Ragione R."/>
            <person name="Hildebrand F."/>
            <person name="Pallen M.J."/>
        </authorList>
    </citation>
    <scope>NUCLEOTIDE SEQUENCE</scope>
    <source>
        <strain evidence="7">ChiHile30-977</strain>
    </source>
</reference>
<evidence type="ECO:0000259" key="5">
    <source>
        <dbReference type="Pfam" id="PF02879"/>
    </source>
</evidence>
<keyword evidence="3" id="KW-0597">Phosphoprotein</keyword>
<evidence type="ECO:0000313" key="7">
    <source>
        <dbReference type="EMBL" id="HIQ62657.1"/>
    </source>
</evidence>
<comment type="cofactor">
    <cofactor evidence="1">
        <name>Mg(2+)</name>
        <dbReference type="ChEBI" id="CHEBI:18420"/>
    </cofactor>
</comment>
<dbReference type="Gene3D" id="3.40.120.10">
    <property type="entry name" value="Alpha-D-Glucose-1,6-Bisphosphate, subunit A, domain 3"/>
    <property type="match status" value="3"/>
</dbReference>
<dbReference type="PANTHER" id="PTHR42946">
    <property type="entry name" value="PHOSPHOHEXOSE MUTASE"/>
    <property type="match status" value="1"/>
</dbReference>
<dbReference type="Pfam" id="PF02880">
    <property type="entry name" value="PGM_PMM_III"/>
    <property type="match status" value="1"/>
</dbReference>
<dbReference type="Pfam" id="PF02879">
    <property type="entry name" value="PGM_PMM_II"/>
    <property type="match status" value="1"/>
</dbReference>
<protein>
    <submittedName>
        <fullName evidence="7">Phosphomannomutase/phosphoglucomutase</fullName>
    </submittedName>
</protein>
<dbReference type="SUPFAM" id="SSF53738">
    <property type="entry name" value="Phosphoglucomutase, first 3 domains"/>
    <property type="match status" value="3"/>
</dbReference>
<dbReference type="EMBL" id="DVFI01000051">
    <property type="protein sequence ID" value="HIQ62657.1"/>
    <property type="molecule type" value="Genomic_DNA"/>
</dbReference>
<evidence type="ECO:0000259" key="6">
    <source>
        <dbReference type="Pfam" id="PF02880"/>
    </source>
</evidence>
<accession>A0A9D0YV38</accession>
<evidence type="ECO:0000259" key="4">
    <source>
        <dbReference type="Pfam" id="PF02878"/>
    </source>
</evidence>
<feature type="domain" description="Alpha-D-phosphohexomutase alpha/beta/alpha" evidence="6">
    <location>
        <begin position="273"/>
        <end position="384"/>
    </location>
</feature>